<evidence type="ECO:0000313" key="1">
    <source>
        <dbReference type="EMBL" id="KAF5773484.1"/>
    </source>
</evidence>
<dbReference type="EMBL" id="MNCJ02000328">
    <property type="protein sequence ID" value="KAF5773484.1"/>
    <property type="molecule type" value="Genomic_DNA"/>
</dbReference>
<dbReference type="Proteomes" id="UP000215914">
    <property type="component" value="Unassembled WGS sequence"/>
</dbReference>
<comment type="caution">
    <text evidence="1">The sequence shown here is derived from an EMBL/GenBank/DDBJ whole genome shotgun (WGS) entry which is preliminary data.</text>
</comment>
<gene>
    <name evidence="1" type="ORF">HanXRQr2_Chr13g0589081</name>
</gene>
<dbReference type="Gramene" id="mRNA:HanXRQr2_Chr13g0589081">
    <property type="protein sequence ID" value="mRNA:HanXRQr2_Chr13g0589081"/>
    <property type="gene ID" value="HanXRQr2_Chr13g0589081"/>
</dbReference>
<keyword evidence="2" id="KW-1185">Reference proteome</keyword>
<reference evidence="1" key="1">
    <citation type="journal article" date="2017" name="Nature">
        <title>The sunflower genome provides insights into oil metabolism, flowering and Asterid evolution.</title>
        <authorList>
            <person name="Badouin H."/>
            <person name="Gouzy J."/>
            <person name="Grassa C.J."/>
            <person name="Murat F."/>
            <person name="Staton S.E."/>
            <person name="Cottret L."/>
            <person name="Lelandais-Briere C."/>
            <person name="Owens G.L."/>
            <person name="Carrere S."/>
            <person name="Mayjonade B."/>
            <person name="Legrand L."/>
            <person name="Gill N."/>
            <person name="Kane N.C."/>
            <person name="Bowers J.E."/>
            <person name="Hubner S."/>
            <person name="Bellec A."/>
            <person name="Berard A."/>
            <person name="Berges H."/>
            <person name="Blanchet N."/>
            <person name="Boniface M.C."/>
            <person name="Brunel D."/>
            <person name="Catrice O."/>
            <person name="Chaidir N."/>
            <person name="Claudel C."/>
            <person name="Donnadieu C."/>
            <person name="Faraut T."/>
            <person name="Fievet G."/>
            <person name="Helmstetter N."/>
            <person name="King M."/>
            <person name="Knapp S.J."/>
            <person name="Lai Z."/>
            <person name="Le Paslier M.C."/>
            <person name="Lippi Y."/>
            <person name="Lorenzon L."/>
            <person name="Mandel J.R."/>
            <person name="Marage G."/>
            <person name="Marchand G."/>
            <person name="Marquand E."/>
            <person name="Bret-Mestries E."/>
            <person name="Morien E."/>
            <person name="Nambeesan S."/>
            <person name="Nguyen T."/>
            <person name="Pegot-Espagnet P."/>
            <person name="Pouilly N."/>
            <person name="Raftis F."/>
            <person name="Sallet E."/>
            <person name="Schiex T."/>
            <person name="Thomas J."/>
            <person name="Vandecasteele C."/>
            <person name="Vares D."/>
            <person name="Vear F."/>
            <person name="Vautrin S."/>
            <person name="Crespi M."/>
            <person name="Mangin B."/>
            <person name="Burke J.M."/>
            <person name="Salse J."/>
            <person name="Munos S."/>
            <person name="Vincourt P."/>
            <person name="Rieseberg L.H."/>
            <person name="Langlade N.B."/>
        </authorList>
    </citation>
    <scope>NUCLEOTIDE SEQUENCE</scope>
    <source>
        <tissue evidence="1">Leaves</tissue>
    </source>
</reference>
<dbReference type="PANTHER" id="PTHR43796">
    <property type="entry name" value="CARBOXYNORSPERMIDINE SYNTHASE"/>
    <property type="match status" value="1"/>
</dbReference>
<sequence>MDAMTHFLPSVDLECSGGRQTIGVFSHKRLSISVGYSKATFALAVLEGNTQPSVWFPEEVRMTSTLTNA</sequence>
<organism evidence="1 2">
    <name type="scientific">Helianthus annuus</name>
    <name type="common">Common sunflower</name>
    <dbReference type="NCBI Taxonomy" id="4232"/>
    <lineage>
        <taxon>Eukaryota</taxon>
        <taxon>Viridiplantae</taxon>
        <taxon>Streptophyta</taxon>
        <taxon>Embryophyta</taxon>
        <taxon>Tracheophyta</taxon>
        <taxon>Spermatophyta</taxon>
        <taxon>Magnoliopsida</taxon>
        <taxon>eudicotyledons</taxon>
        <taxon>Gunneridae</taxon>
        <taxon>Pentapetalae</taxon>
        <taxon>asterids</taxon>
        <taxon>campanulids</taxon>
        <taxon>Asterales</taxon>
        <taxon>Asteraceae</taxon>
        <taxon>Asteroideae</taxon>
        <taxon>Heliantheae alliance</taxon>
        <taxon>Heliantheae</taxon>
        <taxon>Helianthus</taxon>
    </lineage>
</organism>
<protein>
    <submittedName>
        <fullName evidence="1">Uncharacterized protein</fullName>
    </submittedName>
</protein>
<accession>A0A9K3HCK2</accession>
<proteinExistence type="predicted"/>
<evidence type="ECO:0000313" key="2">
    <source>
        <dbReference type="Proteomes" id="UP000215914"/>
    </source>
</evidence>
<dbReference type="AlphaFoldDB" id="A0A9K3HCK2"/>
<dbReference type="PANTHER" id="PTHR43796:SF2">
    <property type="entry name" value="CARBOXYNORSPERMIDINE SYNTHASE"/>
    <property type="match status" value="1"/>
</dbReference>
<reference evidence="1" key="2">
    <citation type="submission" date="2020-06" db="EMBL/GenBank/DDBJ databases">
        <title>Helianthus annuus Genome sequencing and assembly Release 2.</title>
        <authorList>
            <person name="Gouzy J."/>
            <person name="Langlade N."/>
            <person name="Munos S."/>
        </authorList>
    </citation>
    <scope>NUCLEOTIDE SEQUENCE</scope>
    <source>
        <tissue evidence="1">Leaves</tissue>
    </source>
</reference>
<name>A0A9K3HCK2_HELAN</name>